<evidence type="ECO:0000313" key="2">
    <source>
        <dbReference type="EMBL" id="CAP20563.2"/>
    </source>
</evidence>
<dbReference type="GeneID" id="8589923"/>
<dbReference type="WormBase" id="CBG23806">
    <property type="protein sequence ID" value="CBP34826"/>
    <property type="gene ID" value="WBGene00042066"/>
</dbReference>
<name>A8WJC0_CAEBR</name>
<gene>
    <name evidence="2 4" type="ORF">CBG23806</name>
    <name evidence="2" type="ORF">CBG_23806</name>
</gene>
<organism evidence="2 3">
    <name type="scientific">Caenorhabditis briggsae</name>
    <dbReference type="NCBI Taxonomy" id="6238"/>
    <lineage>
        <taxon>Eukaryota</taxon>
        <taxon>Metazoa</taxon>
        <taxon>Ecdysozoa</taxon>
        <taxon>Nematoda</taxon>
        <taxon>Chromadorea</taxon>
        <taxon>Rhabditida</taxon>
        <taxon>Rhabditina</taxon>
        <taxon>Rhabditomorpha</taxon>
        <taxon>Rhabditoidea</taxon>
        <taxon>Rhabditidae</taxon>
        <taxon>Peloderinae</taxon>
        <taxon>Caenorhabditis</taxon>
    </lineage>
</organism>
<evidence type="ECO:0000313" key="4">
    <source>
        <dbReference type="WormBase" id="CBG23806"/>
    </source>
</evidence>
<evidence type="ECO:0000256" key="1">
    <source>
        <dbReference type="SAM" id="Coils"/>
    </source>
</evidence>
<sequence length="752" mass="87004">MGNSAKKKSVKSRLARQANGRLAQIKRAEKLERRNLEISVEIEDKKNFIQDIIVSMALISIDLSEFRENLDKKNVEMDSVLKSLDEKEMEIKLAESELRRLKDQRLYMINENKRREKQFQKKIEIEKREIQKRNESDKLKGQYSMPFDVLKDRKSKVNRCKDVIKYIQQVVLSNSVERFLNFFFTFLNDSDEYQFRYQLTDEETYFAKLRFHLPDSFFRSFQKFYSQMTSFTLFSSRHDISKIQKELSLNRYYTVESDQIKRRTLSGGLTTVKRPLVFINALSEVLTIRLSTMARHSKLEFNESTGDDICVALGGDKGGEETKLFLIFENIQKPNDSRGMLLLGLYTGDDNHSSLIKNLQTVFFQFNALEKITYHDGSREITKIVRKKVVGDVKFLLSIYEHPGPQSLTPCPKCEVRYSTHGARMATLESFSFENSAKKRTVDSYKSTGNPLVDVDPADAVIPPMHVVQGLLQKYGIDFFLYATPISLILVKTIPIEDRRIESSTKEIHDIRDIKNAYIETLANDNKKKKKNSCDSTFCVVTHSKNRDIDKATYQCDRCSKIFHFLCNGVWTFDEKSKTSQAGNNVACFECSYPLSIEERLEELEISKAKLEKSLDDDQETWWQVSEERRKAEKVINDCGDSGEYRKNKNGQANSEIEEKLHNLVKYLREAHPEHSVNVKLHLLTSHLLDFVKKHRSWGRVSEQGIEHAHSDFKKLNILLAPMKNPISKGYAFLDACTGANFLTDTGEDCNT</sequence>
<dbReference type="OMA" id="KPNDSRG"/>
<feature type="coiled-coil region" evidence="1">
    <location>
        <begin position="77"/>
        <end position="129"/>
    </location>
</feature>
<dbReference type="CTD" id="8589923"/>
<accession>A8WJC0</accession>
<evidence type="ECO:0000313" key="3">
    <source>
        <dbReference type="Proteomes" id="UP000008549"/>
    </source>
</evidence>
<dbReference type="Proteomes" id="UP000008549">
    <property type="component" value="Unassembled WGS sequence"/>
</dbReference>
<dbReference type="PANTHER" id="PTHR31424">
    <property type="entry name" value="PROTEIN CBG23806"/>
    <property type="match status" value="1"/>
</dbReference>
<dbReference type="AlphaFoldDB" id="A8WJC0"/>
<proteinExistence type="predicted"/>
<reference evidence="2 3" key="2">
    <citation type="journal article" date="2011" name="PLoS Genet.">
        <title>Caenorhabditis briggsae recombinant inbred line genotypes reveal inter-strain incompatibility and the evolution of recombination.</title>
        <authorList>
            <person name="Ross J.A."/>
            <person name="Koboldt D.C."/>
            <person name="Staisch J.E."/>
            <person name="Chamberlin H.M."/>
            <person name="Gupta B.P."/>
            <person name="Miller R.D."/>
            <person name="Baird S.E."/>
            <person name="Haag E.S."/>
        </authorList>
    </citation>
    <scope>NUCLEOTIDE SEQUENCE [LARGE SCALE GENOMIC DNA]</scope>
    <source>
        <strain evidence="2 3">AF16</strain>
    </source>
</reference>
<reference evidence="2 3" key="1">
    <citation type="journal article" date="2003" name="PLoS Biol.">
        <title>The genome sequence of Caenorhabditis briggsae: a platform for comparative genomics.</title>
        <authorList>
            <person name="Stein L.D."/>
            <person name="Bao Z."/>
            <person name="Blasiar D."/>
            <person name="Blumenthal T."/>
            <person name="Brent M.R."/>
            <person name="Chen N."/>
            <person name="Chinwalla A."/>
            <person name="Clarke L."/>
            <person name="Clee C."/>
            <person name="Coghlan A."/>
            <person name="Coulson A."/>
            <person name="D'Eustachio P."/>
            <person name="Fitch D.H."/>
            <person name="Fulton L.A."/>
            <person name="Fulton R.E."/>
            <person name="Griffiths-Jones S."/>
            <person name="Harris T.W."/>
            <person name="Hillier L.W."/>
            <person name="Kamath R."/>
            <person name="Kuwabara P.E."/>
            <person name="Mardis E.R."/>
            <person name="Marra M.A."/>
            <person name="Miner T.L."/>
            <person name="Minx P."/>
            <person name="Mullikin J.C."/>
            <person name="Plumb R.W."/>
            <person name="Rogers J."/>
            <person name="Schein J.E."/>
            <person name="Sohrmann M."/>
            <person name="Spieth J."/>
            <person name="Stajich J.E."/>
            <person name="Wei C."/>
            <person name="Willey D."/>
            <person name="Wilson R.K."/>
            <person name="Durbin R."/>
            <person name="Waterston R.H."/>
        </authorList>
    </citation>
    <scope>NUCLEOTIDE SEQUENCE [LARGE SCALE GENOMIC DNA]</scope>
    <source>
        <strain evidence="2 3">AF16</strain>
    </source>
</reference>
<dbReference type="eggNOG" id="ENOG502QRBM">
    <property type="taxonomic scope" value="Eukaryota"/>
</dbReference>
<dbReference type="PANTHER" id="PTHR31424:SF3">
    <property type="entry name" value="RING-TYPE DOMAIN-CONTAINING PROTEIN"/>
    <property type="match status" value="1"/>
</dbReference>
<dbReference type="HOGENOM" id="CLU_015719_2_0_1"/>
<dbReference type="CDD" id="cd15489">
    <property type="entry name" value="PHD_SF"/>
    <property type="match status" value="1"/>
</dbReference>
<dbReference type="EMBL" id="HE601259">
    <property type="protein sequence ID" value="CAP20563.2"/>
    <property type="molecule type" value="Genomic_DNA"/>
</dbReference>
<keyword evidence="3" id="KW-1185">Reference proteome</keyword>
<dbReference type="RefSeq" id="XP_045091170.1">
    <property type="nucleotide sequence ID" value="XM_045240992.1"/>
</dbReference>
<protein>
    <submittedName>
        <fullName evidence="2">Protein CBG23806</fullName>
    </submittedName>
</protein>
<dbReference type="Pfam" id="PF06918">
    <property type="entry name" value="DUF1280"/>
    <property type="match status" value="1"/>
</dbReference>
<dbReference type="InterPro" id="IPR009689">
    <property type="entry name" value="DUF1280"/>
</dbReference>
<dbReference type="KEGG" id="cbr:CBG_23806"/>
<keyword evidence="1" id="KW-0175">Coiled coil</keyword>